<dbReference type="Pfam" id="PF00892">
    <property type="entry name" value="EamA"/>
    <property type="match status" value="2"/>
</dbReference>
<evidence type="ECO:0000256" key="1">
    <source>
        <dbReference type="SAM" id="Phobius"/>
    </source>
</evidence>
<sequence>MPALPLYLIANLLFGLNGIIAASIPFESSVIVLSRLILGGGFLGILLLTLRRAAARRGTPFTTLTRRQLVLLVLSGFAMGASWLCLYAGFQTIGVGMTTLLYYTGPVMLMAFLAVTGEDRFAGSQWLGLAAAAAGAALAIGGGDFTLSGGVLIGLLSAVCYAAMVWTARRAGHVDGLTAASLEMAAAFPLVLIYAWSTVDAFPTAADVAAVWLPLAVLGLLNTGVGCAFYFYAVSRLNASIVSAGGYLEPIGALVFSAIFLGESLGVTGWTGAALVLAGTVIAGRSSGKE</sequence>
<feature type="transmembrane region" description="Helical" evidence="1">
    <location>
        <begin position="95"/>
        <end position="114"/>
    </location>
</feature>
<keyword evidence="1" id="KW-1133">Transmembrane helix</keyword>
<dbReference type="STRING" id="762967.HMPREF9440_00475"/>
<keyword evidence="1" id="KW-0472">Membrane</keyword>
<keyword evidence="4" id="KW-1185">Reference proteome</keyword>
<dbReference type="RefSeq" id="WP_008541002.1">
    <property type="nucleotide sequence ID" value="NZ_JH604883.1"/>
</dbReference>
<feature type="transmembrane region" description="Helical" evidence="1">
    <location>
        <begin position="209"/>
        <end position="232"/>
    </location>
</feature>
<reference evidence="3 4" key="1">
    <citation type="submission" date="2011-11" db="EMBL/GenBank/DDBJ databases">
        <authorList>
            <person name="Weinstock G."/>
            <person name="Sodergren E."/>
            <person name="Clifton S."/>
            <person name="Fulton L."/>
            <person name="Fulton B."/>
            <person name="Courtney L."/>
            <person name="Fronick C."/>
            <person name="Harrison M."/>
            <person name="Strong C."/>
            <person name="Farmer C."/>
            <person name="Delahaunty K."/>
            <person name="Markovic C."/>
            <person name="Hall O."/>
            <person name="Minx P."/>
            <person name="Tomlinson C."/>
            <person name="Mitreva M."/>
            <person name="Hou S."/>
            <person name="Chen J."/>
            <person name="Wollam A."/>
            <person name="Pepin K.H."/>
            <person name="Johnson M."/>
            <person name="Bhonagiri V."/>
            <person name="Zhang X."/>
            <person name="Suruliraj S."/>
            <person name="Warren W."/>
            <person name="Chinwalla A."/>
            <person name="Mardis E.R."/>
            <person name="Wilson R.K."/>
        </authorList>
    </citation>
    <scope>NUCLEOTIDE SEQUENCE [LARGE SCALE GENOMIC DNA]</scope>
    <source>
        <strain evidence="3 4">YIT 11816</strain>
    </source>
</reference>
<feature type="transmembrane region" description="Helical" evidence="1">
    <location>
        <begin position="180"/>
        <end position="197"/>
    </location>
</feature>
<dbReference type="GO" id="GO:0016020">
    <property type="term" value="C:membrane"/>
    <property type="evidence" value="ECO:0007669"/>
    <property type="project" value="InterPro"/>
</dbReference>
<proteinExistence type="predicted"/>
<feature type="transmembrane region" description="Helical" evidence="1">
    <location>
        <begin position="31"/>
        <end position="48"/>
    </location>
</feature>
<evidence type="ECO:0000313" key="3">
    <source>
        <dbReference type="EMBL" id="EHY32133.1"/>
    </source>
</evidence>
<protein>
    <recommendedName>
        <fullName evidence="2">EamA domain-containing protein</fullName>
    </recommendedName>
</protein>
<dbReference type="PATRIC" id="fig|762967.3.peg.396"/>
<dbReference type="HOGENOM" id="CLU_033863_15_1_4"/>
<accession>H3KCM2</accession>
<feature type="transmembrane region" description="Helical" evidence="1">
    <location>
        <begin position="239"/>
        <end position="261"/>
    </location>
</feature>
<dbReference type="PANTHER" id="PTHR22911">
    <property type="entry name" value="ACYL-MALONYL CONDENSING ENZYME-RELATED"/>
    <property type="match status" value="1"/>
</dbReference>
<feature type="domain" description="EamA" evidence="2">
    <location>
        <begin position="4"/>
        <end position="139"/>
    </location>
</feature>
<evidence type="ECO:0000313" key="4">
    <source>
        <dbReference type="Proteomes" id="UP000004956"/>
    </source>
</evidence>
<dbReference type="OrthoDB" id="9814238at2"/>
<dbReference type="SUPFAM" id="SSF103481">
    <property type="entry name" value="Multidrug resistance efflux transporter EmrE"/>
    <property type="match status" value="2"/>
</dbReference>
<name>H3KCM2_9BURK</name>
<dbReference type="InterPro" id="IPR000620">
    <property type="entry name" value="EamA_dom"/>
</dbReference>
<organism evidence="3 4">
    <name type="scientific">Sutterella parvirubra YIT 11816</name>
    <dbReference type="NCBI Taxonomy" id="762967"/>
    <lineage>
        <taxon>Bacteria</taxon>
        <taxon>Pseudomonadati</taxon>
        <taxon>Pseudomonadota</taxon>
        <taxon>Betaproteobacteria</taxon>
        <taxon>Burkholderiales</taxon>
        <taxon>Sutterellaceae</taxon>
        <taxon>Sutterella</taxon>
    </lineage>
</organism>
<dbReference type="EMBL" id="AFBQ01000056">
    <property type="protein sequence ID" value="EHY32133.1"/>
    <property type="molecule type" value="Genomic_DNA"/>
</dbReference>
<feature type="domain" description="EamA" evidence="2">
    <location>
        <begin position="150"/>
        <end position="283"/>
    </location>
</feature>
<keyword evidence="1" id="KW-0812">Transmembrane</keyword>
<feature type="transmembrane region" description="Helical" evidence="1">
    <location>
        <begin position="126"/>
        <end position="143"/>
    </location>
</feature>
<feature type="transmembrane region" description="Helical" evidence="1">
    <location>
        <begin position="267"/>
        <end position="284"/>
    </location>
</feature>
<gene>
    <name evidence="3" type="ORF">HMPREF9440_00475</name>
</gene>
<feature type="transmembrane region" description="Helical" evidence="1">
    <location>
        <begin position="69"/>
        <end position="89"/>
    </location>
</feature>
<dbReference type="AlphaFoldDB" id="H3KCM2"/>
<dbReference type="Proteomes" id="UP000004956">
    <property type="component" value="Unassembled WGS sequence"/>
</dbReference>
<evidence type="ECO:0000259" key="2">
    <source>
        <dbReference type="Pfam" id="PF00892"/>
    </source>
</evidence>
<comment type="caution">
    <text evidence="3">The sequence shown here is derived from an EMBL/GenBank/DDBJ whole genome shotgun (WGS) entry which is preliminary data.</text>
</comment>
<feature type="transmembrane region" description="Helical" evidence="1">
    <location>
        <begin position="149"/>
        <end position="168"/>
    </location>
</feature>
<dbReference type="Gene3D" id="1.10.3730.20">
    <property type="match status" value="1"/>
</dbReference>
<dbReference type="InterPro" id="IPR037185">
    <property type="entry name" value="EmrE-like"/>
</dbReference>